<organism evidence="2 3">
    <name type="scientific">Stichopus japonicus</name>
    <name type="common">Sea cucumber</name>
    <dbReference type="NCBI Taxonomy" id="307972"/>
    <lineage>
        <taxon>Eukaryota</taxon>
        <taxon>Metazoa</taxon>
        <taxon>Echinodermata</taxon>
        <taxon>Eleutherozoa</taxon>
        <taxon>Echinozoa</taxon>
        <taxon>Holothuroidea</taxon>
        <taxon>Aspidochirotacea</taxon>
        <taxon>Aspidochirotida</taxon>
        <taxon>Stichopodidae</taxon>
        <taxon>Apostichopus</taxon>
    </lineage>
</organism>
<comment type="caution">
    <text evidence="2">The sequence shown here is derived from an EMBL/GenBank/DDBJ whole genome shotgun (WGS) entry which is preliminary data.</text>
</comment>
<sequence length="250" mass="28627">MALGRETSFMEQMLLSPPGKTTRIDRKHYRVIDSYLSVGDRIAWHRPYGIIHTAIVVGVNEADKKLCVFERAKNENGIEVAPNWISLDDEIGQLYRCDEDLENIPFSKMLRIMLNKLGEKGYHLLFKNCQTLVQECKREDKESFQTQWFGVNSVVQAVKSFGRPITAELIELFFGGAEKIGIITIFGLQTVFFLMEFYAAYQRLKEGDITWKTFTELVIRQFSMAIFSSIGTALGGSLVALLTPKPYLWY</sequence>
<dbReference type="Proteomes" id="UP000230750">
    <property type="component" value="Unassembled WGS sequence"/>
</dbReference>
<dbReference type="Gene3D" id="3.90.1720.10">
    <property type="entry name" value="endopeptidase domain like (from Nostoc punctiforme)"/>
    <property type="match status" value="1"/>
</dbReference>
<gene>
    <name evidence="2" type="ORF">BSL78_20613</name>
</gene>
<keyword evidence="1" id="KW-1133">Transmembrane helix</keyword>
<feature type="transmembrane region" description="Helical" evidence="1">
    <location>
        <begin position="222"/>
        <end position="242"/>
    </location>
</feature>
<proteinExistence type="predicted"/>
<accession>A0A2G8K3F5</accession>
<evidence type="ECO:0000313" key="2">
    <source>
        <dbReference type="EMBL" id="PIK42537.1"/>
    </source>
</evidence>
<keyword evidence="1" id="KW-0812">Transmembrane</keyword>
<dbReference type="AlphaFoldDB" id="A0A2G8K3F5"/>
<keyword evidence="1" id="KW-0472">Membrane</keyword>
<keyword evidence="3" id="KW-1185">Reference proteome</keyword>
<evidence type="ECO:0000313" key="3">
    <source>
        <dbReference type="Proteomes" id="UP000230750"/>
    </source>
</evidence>
<evidence type="ECO:0008006" key="4">
    <source>
        <dbReference type="Google" id="ProtNLM"/>
    </source>
</evidence>
<feature type="transmembrane region" description="Helical" evidence="1">
    <location>
        <begin position="180"/>
        <end position="201"/>
    </location>
</feature>
<reference evidence="2 3" key="1">
    <citation type="journal article" date="2017" name="PLoS Biol.">
        <title>The sea cucumber genome provides insights into morphological evolution and visceral regeneration.</title>
        <authorList>
            <person name="Zhang X."/>
            <person name="Sun L."/>
            <person name="Yuan J."/>
            <person name="Sun Y."/>
            <person name="Gao Y."/>
            <person name="Zhang L."/>
            <person name="Li S."/>
            <person name="Dai H."/>
            <person name="Hamel J.F."/>
            <person name="Liu C."/>
            <person name="Yu Y."/>
            <person name="Liu S."/>
            <person name="Lin W."/>
            <person name="Guo K."/>
            <person name="Jin S."/>
            <person name="Xu P."/>
            <person name="Storey K.B."/>
            <person name="Huan P."/>
            <person name="Zhang T."/>
            <person name="Zhou Y."/>
            <person name="Zhang J."/>
            <person name="Lin C."/>
            <person name="Li X."/>
            <person name="Xing L."/>
            <person name="Huo D."/>
            <person name="Sun M."/>
            <person name="Wang L."/>
            <person name="Mercier A."/>
            <person name="Li F."/>
            <person name="Yang H."/>
            <person name="Xiang J."/>
        </authorList>
    </citation>
    <scope>NUCLEOTIDE SEQUENCE [LARGE SCALE GENOMIC DNA]</scope>
    <source>
        <strain evidence="2">Shaxun</strain>
        <tissue evidence="2">Muscle</tissue>
    </source>
</reference>
<evidence type="ECO:0000256" key="1">
    <source>
        <dbReference type="SAM" id="Phobius"/>
    </source>
</evidence>
<protein>
    <recommendedName>
        <fullName evidence="4">LRAT domain-containing protein</fullName>
    </recommendedName>
</protein>
<dbReference type="EMBL" id="MRZV01000926">
    <property type="protein sequence ID" value="PIK42537.1"/>
    <property type="molecule type" value="Genomic_DNA"/>
</dbReference>
<name>A0A2G8K3F5_STIJA</name>